<dbReference type="EMBL" id="FQZE01000012">
    <property type="protein sequence ID" value="SHJ15401.1"/>
    <property type="molecule type" value="Genomic_DNA"/>
</dbReference>
<evidence type="ECO:0000256" key="1">
    <source>
        <dbReference type="ARBA" id="ARBA00023015"/>
    </source>
</evidence>
<evidence type="ECO:0000256" key="4">
    <source>
        <dbReference type="PROSITE-ProRule" id="PRU00169"/>
    </source>
</evidence>
<evidence type="ECO:0000313" key="8">
    <source>
        <dbReference type="Proteomes" id="UP000184050"/>
    </source>
</evidence>
<dbReference type="STRING" id="1168035.SAMN05444280_11225"/>
<dbReference type="PROSITE" id="PS50043">
    <property type="entry name" value="HTH_LUXR_2"/>
    <property type="match status" value="1"/>
</dbReference>
<dbReference type="OrthoDB" id="1050047at2"/>
<dbReference type="InterPro" id="IPR001789">
    <property type="entry name" value="Sig_transdc_resp-reg_receiver"/>
</dbReference>
<evidence type="ECO:0000256" key="2">
    <source>
        <dbReference type="ARBA" id="ARBA00023125"/>
    </source>
</evidence>
<evidence type="ECO:0000256" key="3">
    <source>
        <dbReference type="ARBA" id="ARBA00023163"/>
    </source>
</evidence>
<dbReference type="Pfam" id="PF00196">
    <property type="entry name" value="GerE"/>
    <property type="match status" value="1"/>
</dbReference>
<dbReference type="InterPro" id="IPR036388">
    <property type="entry name" value="WH-like_DNA-bd_sf"/>
</dbReference>
<keyword evidence="1" id="KW-0805">Transcription regulation</keyword>
<dbReference type="SMART" id="SM00421">
    <property type="entry name" value="HTH_LUXR"/>
    <property type="match status" value="1"/>
</dbReference>
<dbReference type="CDD" id="cd06170">
    <property type="entry name" value="LuxR_C_like"/>
    <property type="match status" value="1"/>
</dbReference>
<keyword evidence="2" id="KW-0238">DNA-binding</keyword>
<dbReference type="PANTHER" id="PTHR44688">
    <property type="entry name" value="DNA-BINDING TRANSCRIPTIONAL ACTIVATOR DEVR_DOSR"/>
    <property type="match status" value="1"/>
</dbReference>
<dbReference type="PANTHER" id="PTHR44688:SF16">
    <property type="entry name" value="DNA-BINDING TRANSCRIPTIONAL ACTIVATOR DEVR_DOSR"/>
    <property type="match status" value="1"/>
</dbReference>
<organism evidence="7 8">
    <name type="scientific">Tangfeifania diversioriginum</name>
    <dbReference type="NCBI Taxonomy" id="1168035"/>
    <lineage>
        <taxon>Bacteria</taxon>
        <taxon>Pseudomonadati</taxon>
        <taxon>Bacteroidota</taxon>
        <taxon>Bacteroidia</taxon>
        <taxon>Marinilabiliales</taxon>
        <taxon>Prolixibacteraceae</taxon>
        <taxon>Tangfeifania</taxon>
    </lineage>
</organism>
<keyword evidence="8" id="KW-1185">Reference proteome</keyword>
<dbReference type="InterPro" id="IPR016032">
    <property type="entry name" value="Sig_transdc_resp-reg_C-effctor"/>
</dbReference>
<dbReference type="SUPFAM" id="SSF46894">
    <property type="entry name" value="C-terminal effector domain of the bipartite response regulators"/>
    <property type="match status" value="1"/>
</dbReference>
<dbReference type="SUPFAM" id="SSF52172">
    <property type="entry name" value="CheY-like"/>
    <property type="match status" value="1"/>
</dbReference>
<evidence type="ECO:0000259" key="6">
    <source>
        <dbReference type="PROSITE" id="PS50110"/>
    </source>
</evidence>
<dbReference type="PRINTS" id="PR00038">
    <property type="entry name" value="HTHLUXR"/>
</dbReference>
<dbReference type="GO" id="GO:0003677">
    <property type="term" value="F:DNA binding"/>
    <property type="evidence" value="ECO:0007669"/>
    <property type="project" value="UniProtKB-KW"/>
</dbReference>
<dbReference type="Gene3D" id="1.10.10.10">
    <property type="entry name" value="Winged helix-like DNA-binding domain superfamily/Winged helix DNA-binding domain"/>
    <property type="match status" value="1"/>
</dbReference>
<protein>
    <submittedName>
        <fullName evidence="7">Two-component system, OmpR family, alkaline phosphatase synthesis response regulator PhoP</fullName>
    </submittedName>
</protein>
<accession>A0A1M6GZM4</accession>
<name>A0A1M6GZM4_9BACT</name>
<evidence type="ECO:0000313" key="7">
    <source>
        <dbReference type="EMBL" id="SHJ15401.1"/>
    </source>
</evidence>
<evidence type="ECO:0000259" key="5">
    <source>
        <dbReference type="PROSITE" id="PS50043"/>
    </source>
</evidence>
<keyword evidence="3" id="KW-0804">Transcription</keyword>
<dbReference type="Proteomes" id="UP000184050">
    <property type="component" value="Unassembled WGS sequence"/>
</dbReference>
<proteinExistence type="predicted"/>
<comment type="caution">
    <text evidence="4">Lacks conserved residue(s) required for the propagation of feature annotation.</text>
</comment>
<dbReference type="GO" id="GO:0006355">
    <property type="term" value="P:regulation of DNA-templated transcription"/>
    <property type="evidence" value="ECO:0007669"/>
    <property type="project" value="InterPro"/>
</dbReference>
<dbReference type="InterPro" id="IPR011006">
    <property type="entry name" value="CheY-like_superfamily"/>
</dbReference>
<reference evidence="7 8" key="1">
    <citation type="submission" date="2016-11" db="EMBL/GenBank/DDBJ databases">
        <authorList>
            <person name="Jaros S."/>
            <person name="Januszkiewicz K."/>
            <person name="Wedrychowicz H."/>
        </authorList>
    </citation>
    <scope>NUCLEOTIDE SEQUENCE [LARGE SCALE GENOMIC DNA]</scope>
    <source>
        <strain evidence="7 8">DSM 27063</strain>
    </source>
</reference>
<dbReference type="AlphaFoldDB" id="A0A1M6GZM4"/>
<dbReference type="Gene3D" id="3.40.50.2300">
    <property type="match status" value="1"/>
</dbReference>
<gene>
    <name evidence="7" type="ORF">SAMN05444280_11225</name>
</gene>
<dbReference type="PROSITE" id="PS50110">
    <property type="entry name" value="RESPONSE_REGULATORY"/>
    <property type="match status" value="1"/>
</dbReference>
<dbReference type="GO" id="GO:0000160">
    <property type="term" value="P:phosphorelay signal transduction system"/>
    <property type="evidence" value="ECO:0007669"/>
    <property type="project" value="InterPro"/>
</dbReference>
<dbReference type="InterPro" id="IPR000792">
    <property type="entry name" value="Tscrpt_reg_LuxR_C"/>
</dbReference>
<feature type="domain" description="HTH luxR-type" evidence="5">
    <location>
        <begin position="268"/>
        <end position="334"/>
    </location>
</feature>
<sequence length="338" mass="38981">MDSSNCRILLIVAREDQNHLPFRELLIKSGFEICLAHDAQEALSKIIECTPDLIICHNKVGGKTGLQLYHTLKPELIKRCMPFFLYLPNYQKEDVLIGLEMGVDNFIIFPFDETTVINKIQHQIDKAEKLKFFDTPGFHQSFEKSPVAKFITQNEQILKINSAFSRLVRKPVDVEQLPKIEDVFDISYPETNEMNFRKCMNGLKDQCLFQALPLKHNPVLKFDVHLVYTEYLGEDKFMGEVMPVQRISRIDNTPDLSGELKRDATETGEKEAVWLTPREKEVLYWSAQGVPIKQIANILHISERTVEKHRANIMSKTDSNSIIEAIYAMQHKKGVNFN</sequence>
<feature type="domain" description="Response regulatory" evidence="6">
    <location>
        <begin position="8"/>
        <end position="124"/>
    </location>
</feature>